<comment type="caution">
    <text evidence="5">The sequence shown here is derived from an EMBL/GenBank/DDBJ whole genome shotgun (WGS) entry which is preliminary data.</text>
</comment>
<evidence type="ECO:0000256" key="1">
    <source>
        <dbReference type="ARBA" id="ARBA00022741"/>
    </source>
</evidence>
<evidence type="ECO:0000259" key="3">
    <source>
        <dbReference type="Pfam" id="PF00391"/>
    </source>
</evidence>
<dbReference type="InterPro" id="IPR051549">
    <property type="entry name" value="PEP_Utilizing_Enz"/>
</dbReference>
<name>A0A6I4VTP1_9BACL</name>
<evidence type="ECO:0000313" key="5">
    <source>
        <dbReference type="EMBL" id="MXQ54937.1"/>
    </source>
</evidence>
<dbReference type="InterPro" id="IPR002192">
    <property type="entry name" value="PPDK_AMP/ATP-bd"/>
</dbReference>
<dbReference type="InterPro" id="IPR036637">
    <property type="entry name" value="Phosphohistidine_dom_sf"/>
</dbReference>
<dbReference type="Gene3D" id="3.50.30.10">
    <property type="entry name" value="Phosphohistidine domain"/>
    <property type="match status" value="1"/>
</dbReference>
<dbReference type="AlphaFoldDB" id="A0A6I4VTP1"/>
<keyword evidence="6" id="KW-1185">Reference proteome</keyword>
<organism evidence="5 6">
    <name type="scientific">Shimazuella alba</name>
    <dbReference type="NCBI Taxonomy" id="2690964"/>
    <lineage>
        <taxon>Bacteria</taxon>
        <taxon>Bacillati</taxon>
        <taxon>Bacillota</taxon>
        <taxon>Bacilli</taxon>
        <taxon>Bacillales</taxon>
        <taxon>Thermoactinomycetaceae</taxon>
        <taxon>Shimazuella</taxon>
    </lineage>
</organism>
<dbReference type="InterPro" id="IPR008279">
    <property type="entry name" value="PEP-util_enz_mobile_dom"/>
</dbReference>
<dbReference type="Pfam" id="PF01326">
    <property type="entry name" value="PPDK_N"/>
    <property type="match status" value="1"/>
</dbReference>
<dbReference type="GO" id="GO:0005524">
    <property type="term" value="F:ATP binding"/>
    <property type="evidence" value="ECO:0007669"/>
    <property type="project" value="UniProtKB-KW"/>
</dbReference>
<dbReference type="NCBIfam" id="NF004878">
    <property type="entry name" value="PRK06241.1-3"/>
    <property type="match status" value="1"/>
</dbReference>
<dbReference type="NCBIfam" id="NF004877">
    <property type="entry name" value="PRK06241.1-2"/>
    <property type="match status" value="1"/>
</dbReference>
<dbReference type="GO" id="GO:0016301">
    <property type="term" value="F:kinase activity"/>
    <property type="evidence" value="ECO:0007669"/>
    <property type="project" value="InterPro"/>
</dbReference>
<dbReference type="Gene3D" id="3.30.1490.20">
    <property type="entry name" value="ATP-grasp fold, A domain"/>
    <property type="match status" value="1"/>
</dbReference>
<proteinExistence type="predicted"/>
<feature type="domain" description="PEP-utilising enzyme mobile" evidence="3">
    <location>
        <begin position="807"/>
        <end position="877"/>
    </location>
</feature>
<gene>
    <name evidence="5" type="ORF">GSM42_14670</name>
</gene>
<dbReference type="Proteomes" id="UP000430692">
    <property type="component" value="Unassembled WGS sequence"/>
</dbReference>
<reference evidence="5 6" key="1">
    <citation type="submission" date="2019-12" db="EMBL/GenBank/DDBJ databases">
        <title>Whole-genome analyses of novel actinobacteria.</title>
        <authorList>
            <person name="Sahin N."/>
            <person name="Saygin H."/>
        </authorList>
    </citation>
    <scope>NUCLEOTIDE SEQUENCE [LARGE SCALE GENOMIC DNA]</scope>
    <source>
        <strain evidence="5 6">KC615</strain>
    </source>
</reference>
<keyword evidence="2" id="KW-0067">ATP-binding</keyword>
<dbReference type="FunFam" id="3.30.1490.20:FF:000010">
    <property type="entry name" value="Phosphoenolpyruvate synthase"/>
    <property type="match status" value="1"/>
</dbReference>
<feature type="domain" description="Pyruvate phosphate dikinase AMP/ATP-binding" evidence="4">
    <location>
        <begin position="18"/>
        <end position="313"/>
    </location>
</feature>
<dbReference type="Gene3D" id="3.30.470.20">
    <property type="entry name" value="ATP-grasp fold, B domain"/>
    <property type="match status" value="1"/>
</dbReference>
<accession>A0A6I4VTP1</accession>
<protein>
    <submittedName>
        <fullName evidence="5">Phosphoenolpyruvate synthase</fullName>
    </submittedName>
</protein>
<evidence type="ECO:0000313" key="6">
    <source>
        <dbReference type="Proteomes" id="UP000430692"/>
    </source>
</evidence>
<dbReference type="Pfam" id="PF00391">
    <property type="entry name" value="PEP-utilizers"/>
    <property type="match status" value="1"/>
</dbReference>
<dbReference type="InterPro" id="IPR013815">
    <property type="entry name" value="ATP_grasp_subdomain_1"/>
</dbReference>
<keyword evidence="5" id="KW-0670">Pyruvate</keyword>
<evidence type="ECO:0000256" key="2">
    <source>
        <dbReference type="ARBA" id="ARBA00022840"/>
    </source>
</evidence>
<sequence length="888" mass="99131">MGKFIKKFDEIDHSMLGSVGGKGANLGEMASAGFPIPNGFCVTTEAYLDLIANSSEMNHLFESLSEVSAEDQEQIRELGKRIRKHLTMINMPNEIAQSIIQAWKDTGDQYAYAVRSSATAEDLPIASFAGQQETFLNVKGQEALLHAVQECWASLFTDRAITYRAKNEFDHRSVYLSVVVQRMVFPEVSGIMFTADPINGHRRTVSIDASFGLGEALVSGLVSADLYQVRDQEIIQKKIATKKIAILPAPEGGTIITGLPEEKQNEQSLSDEYILKLAEMGKRVESHYGSPQDIEWCLVDGEIFIVQSRPITSLYPVPKVADDHLHVMFSFGHQQMMTNAMKPLALSVWKILFPFGKDKVGEESRATLDAGSRLFMDVTPLMYLKPARKILPHVISNIDVRISSALKEVVHRESFLKSAKVNPAVPITVLRFVGPILWNAFNNMWFRDLKKQQAGLVQMIEDSIKQSVQALANKSGVELIDAIVQDASLLLYNLFRHGLSRPLTGILSMSILRKLTNKWLGEEVDLHLLNKSLPGNITSEMGLEMGDLADIVRKYPQVYAYLETAKNETFFTGLEGVLGGAEFAKSFQSFLNRFGMRCSGEIDITHPRWEEKPTLLVSGILSHIRSVGEGEHRKNFAEGEVEAQQFAKELISKVRKTPFGSMKAKIISRLIYDFRNLMGMREHPKYSMVQHITLYKKHILQEAERLVKQGTLLEAEDIYYFSLPELKDLLQGKLTSVQKLIQQRKDQFKIDEKRIPPRVMTSEGEIVETAAENALAPEGALIGTPVSSGQVEGYARVVLKPEEAKLHKGEILIAPFTDPGWTPLFHSARGLVMEVGGMMTHGAVVAREYGIPAVVGIDQATTKIRDGQYIRVDGTNGFVEIIEDKNHE</sequence>
<evidence type="ECO:0000259" key="4">
    <source>
        <dbReference type="Pfam" id="PF01326"/>
    </source>
</evidence>
<dbReference type="PANTHER" id="PTHR43615:SF1">
    <property type="entry name" value="PPDK_N DOMAIN-CONTAINING PROTEIN"/>
    <property type="match status" value="1"/>
</dbReference>
<dbReference type="SUPFAM" id="SSF56059">
    <property type="entry name" value="Glutathione synthetase ATP-binding domain-like"/>
    <property type="match status" value="1"/>
</dbReference>
<keyword evidence="1" id="KW-0547">Nucleotide-binding</keyword>
<dbReference type="EMBL" id="WUUL01000010">
    <property type="protein sequence ID" value="MXQ54937.1"/>
    <property type="molecule type" value="Genomic_DNA"/>
</dbReference>
<dbReference type="SUPFAM" id="SSF52009">
    <property type="entry name" value="Phosphohistidine domain"/>
    <property type="match status" value="1"/>
</dbReference>
<dbReference type="PANTHER" id="PTHR43615">
    <property type="entry name" value="PHOSPHOENOLPYRUVATE SYNTHASE-RELATED"/>
    <property type="match status" value="1"/>
</dbReference>
<dbReference type="RefSeq" id="WP_160802290.1">
    <property type="nucleotide sequence ID" value="NZ_WUUL01000010.1"/>
</dbReference>